<name>A0A5B7ILE2_PORTR</name>
<gene>
    <name evidence="1" type="ORF">E2C01_075780</name>
</gene>
<sequence length="71" mass="8060">MPTHVQLTCPPDARAHLPGKLTIGSRKTRLICCVTLENSRGERQKRFRTRATHSRTCTFKRGDELNSLPLT</sequence>
<dbReference type="Proteomes" id="UP000324222">
    <property type="component" value="Unassembled WGS sequence"/>
</dbReference>
<evidence type="ECO:0000313" key="1">
    <source>
        <dbReference type="EMBL" id="MPC81174.1"/>
    </source>
</evidence>
<dbReference type="EMBL" id="VSRR010056164">
    <property type="protein sequence ID" value="MPC81174.1"/>
    <property type="molecule type" value="Genomic_DNA"/>
</dbReference>
<reference evidence="1 2" key="1">
    <citation type="submission" date="2019-05" db="EMBL/GenBank/DDBJ databases">
        <title>Another draft genome of Portunus trituberculatus and its Hox gene families provides insights of decapod evolution.</title>
        <authorList>
            <person name="Jeong J.-H."/>
            <person name="Song I."/>
            <person name="Kim S."/>
            <person name="Choi T."/>
            <person name="Kim D."/>
            <person name="Ryu S."/>
            <person name="Kim W."/>
        </authorList>
    </citation>
    <scope>NUCLEOTIDE SEQUENCE [LARGE SCALE GENOMIC DNA]</scope>
    <source>
        <tissue evidence="1">Muscle</tissue>
    </source>
</reference>
<keyword evidence="2" id="KW-1185">Reference proteome</keyword>
<evidence type="ECO:0000313" key="2">
    <source>
        <dbReference type="Proteomes" id="UP000324222"/>
    </source>
</evidence>
<protein>
    <submittedName>
        <fullName evidence="1">Uncharacterized protein</fullName>
    </submittedName>
</protein>
<dbReference type="AlphaFoldDB" id="A0A5B7ILE2"/>
<comment type="caution">
    <text evidence="1">The sequence shown here is derived from an EMBL/GenBank/DDBJ whole genome shotgun (WGS) entry which is preliminary data.</text>
</comment>
<organism evidence="1 2">
    <name type="scientific">Portunus trituberculatus</name>
    <name type="common">Swimming crab</name>
    <name type="synonym">Neptunus trituberculatus</name>
    <dbReference type="NCBI Taxonomy" id="210409"/>
    <lineage>
        <taxon>Eukaryota</taxon>
        <taxon>Metazoa</taxon>
        <taxon>Ecdysozoa</taxon>
        <taxon>Arthropoda</taxon>
        <taxon>Crustacea</taxon>
        <taxon>Multicrustacea</taxon>
        <taxon>Malacostraca</taxon>
        <taxon>Eumalacostraca</taxon>
        <taxon>Eucarida</taxon>
        <taxon>Decapoda</taxon>
        <taxon>Pleocyemata</taxon>
        <taxon>Brachyura</taxon>
        <taxon>Eubrachyura</taxon>
        <taxon>Portunoidea</taxon>
        <taxon>Portunidae</taxon>
        <taxon>Portuninae</taxon>
        <taxon>Portunus</taxon>
    </lineage>
</organism>
<accession>A0A5B7ILE2</accession>
<proteinExistence type="predicted"/>